<evidence type="ECO:0000313" key="3">
    <source>
        <dbReference type="EMBL" id="KAI1618642.1"/>
    </source>
</evidence>
<evidence type="ECO:0000256" key="2">
    <source>
        <dbReference type="SAM" id="MobiDB-lite"/>
    </source>
</evidence>
<evidence type="ECO:0000313" key="4">
    <source>
        <dbReference type="Proteomes" id="UP001203852"/>
    </source>
</evidence>
<name>A0AAN6E714_9EURO</name>
<protein>
    <submittedName>
        <fullName evidence="3">Uncharacterized protein</fullName>
    </submittedName>
</protein>
<gene>
    <name evidence="3" type="ORF">EDD36DRAFT_460279</name>
</gene>
<keyword evidence="4" id="KW-1185">Reference proteome</keyword>
<dbReference type="EMBL" id="MU404350">
    <property type="protein sequence ID" value="KAI1618642.1"/>
    <property type="molecule type" value="Genomic_DNA"/>
</dbReference>
<accession>A0AAN6E714</accession>
<dbReference type="AlphaFoldDB" id="A0AAN6E714"/>
<evidence type="ECO:0000256" key="1">
    <source>
        <dbReference type="SAM" id="Coils"/>
    </source>
</evidence>
<feature type="region of interest" description="Disordered" evidence="2">
    <location>
        <begin position="1"/>
        <end position="55"/>
    </location>
</feature>
<organism evidence="3 4">
    <name type="scientific">Exophiala viscosa</name>
    <dbReference type="NCBI Taxonomy" id="2486360"/>
    <lineage>
        <taxon>Eukaryota</taxon>
        <taxon>Fungi</taxon>
        <taxon>Dikarya</taxon>
        <taxon>Ascomycota</taxon>
        <taxon>Pezizomycotina</taxon>
        <taxon>Eurotiomycetes</taxon>
        <taxon>Chaetothyriomycetidae</taxon>
        <taxon>Chaetothyriales</taxon>
        <taxon>Herpotrichiellaceae</taxon>
        <taxon>Exophiala</taxon>
    </lineage>
</organism>
<reference evidence="3" key="1">
    <citation type="journal article" date="2022" name="bioRxiv">
        <title>Deciphering the potential niche of two novel black yeast fungi from a biological soil crust based on their genomes, phenotypes, and melanin regulation.</title>
        <authorList>
            <consortium name="DOE Joint Genome Institute"/>
            <person name="Carr E.C."/>
            <person name="Barton Q."/>
            <person name="Grambo S."/>
            <person name="Sullivan M."/>
            <person name="Renfro C.M."/>
            <person name="Kuo A."/>
            <person name="Pangilinan J."/>
            <person name="Lipzen A."/>
            <person name="Keymanesh K."/>
            <person name="Savage E."/>
            <person name="Barry K."/>
            <person name="Grigoriev I.V."/>
            <person name="Riekhof W.R."/>
            <person name="Harris S.S."/>
        </authorList>
    </citation>
    <scope>NUCLEOTIDE SEQUENCE</scope>
    <source>
        <strain evidence="3">JF 03-4F</strain>
    </source>
</reference>
<sequence length="488" mass="55293">MASRMMRYFHKATGPKPTESDDQAKQGRAAADGASEDTIYPKQTERDSFTSPEQPQSAMEFVVEIPGSYEAVIKQKNEASRQLTAHSEQLEELIHRNSLLEQEFDDVVNILRSDKKRLSEVIKGRDNKIQGLEYVIADLQRERQQYMHESNVDRLAIKQQLRMRTQQLDGSRSEIKLLKTSLEECKDRIFSMQPVQGMSDTQLQTSYTDLCNSIEYWVEEQFDEVEDVIRKVITAGRPVSGPHVVWDHISKATFHVVKLNPELNNALLVALMSRYLYSQFLSADRVYPGLPDNTEAYLRDINIGINNISPAKDMDSIQSWRVDLYRTLSSLESAKKYRENALRFASTTIQTSFKAVRSMDMDTRTGKSTCNHLVADTADLAGHIRQSMTMYDFGDDPYEITKAVNGVLKLENWKNFKIIDSRTGQALRSSAVPVADENGRVGKILFVVHPAFIRKPTKTAAAIILVKPTIAVKFDHAIPRGGKRPVDG</sequence>
<proteinExistence type="predicted"/>
<feature type="coiled-coil region" evidence="1">
    <location>
        <begin position="69"/>
        <end position="103"/>
    </location>
</feature>
<comment type="caution">
    <text evidence="3">The sequence shown here is derived from an EMBL/GenBank/DDBJ whole genome shotgun (WGS) entry which is preliminary data.</text>
</comment>
<dbReference type="Proteomes" id="UP001203852">
    <property type="component" value="Unassembled WGS sequence"/>
</dbReference>
<keyword evidence="1" id="KW-0175">Coiled coil</keyword>